<dbReference type="AlphaFoldDB" id="A0AAE1NNN3"/>
<sequence length="141" mass="14853">MVVLLEEAMEEMEEEAVKEVEQEEEEQGQEQEQAVVLVVVVVEGGKGRGGGDPGRLDCHSGLVYPGISRIGVGQVVCVVGAPGVFMFGFQCQVSRSRAAGGRDGQTEVRGTPRGSAAAATLTHSPTRNLITPHTCHDLAVP</sequence>
<accession>A0AAE1NNN3</accession>
<gene>
    <name evidence="2" type="ORF">Pmani_033875</name>
</gene>
<protein>
    <submittedName>
        <fullName evidence="2">Uncharacterized protein</fullName>
    </submittedName>
</protein>
<dbReference type="Proteomes" id="UP001292094">
    <property type="component" value="Unassembled WGS sequence"/>
</dbReference>
<organism evidence="2 3">
    <name type="scientific">Petrolisthes manimaculis</name>
    <dbReference type="NCBI Taxonomy" id="1843537"/>
    <lineage>
        <taxon>Eukaryota</taxon>
        <taxon>Metazoa</taxon>
        <taxon>Ecdysozoa</taxon>
        <taxon>Arthropoda</taxon>
        <taxon>Crustacea</taxon>
        <taxon>Multicrustacea</taxon>
        <taxon>Malacostraca</taxon>
        <taxon>Eumalacostraca</taxon>
        <taxon>Eucarida</taxon>
        <taxon>Decapoda</taxon>
        <taxon>Pleocyemata</taxon>
        <taxon>Anomura</taxon>
        <taxon>Galatheoidea</taxon>
        <taxon>Porcellanidae</taxon>
        <taxon>Petrolisthes</taxon>
    </lineage>
</organism>
<evidence type="ECO:0000313" key="3">
    <source>
        <dbReference type="Proteomes" id="UP001292094"/>
    </source>
</evidence>
<evidence type="ECO:0000256" key="1">
    <source>
        <dbReference type="SAM" id="Coils"/>
    </source>
</evidence>
<proteinExistence type="predicted"/>
<comment type="caution">
    <text evidence="2">The sequence shown here is derived from an EMBL/GenBank/DDBJ whole genome shotgun (WGS) entry which is preliminary data.</text>
</comment>
<reference evidence="2" key="1">
    <citation type="submission" date="2023-11" db="EMBL/GenBank/DDBJ databases">
        <title>Genome assemblies of two species of porcelain crab, Petrolisthes cinctipes and Petrolisthes manimaculis (Anomura: Porcellanidae).</title>
        <authorList>
            <person name="Angst P."/>
        </authorList>
    </citation>
    <scope>NUCLEOTIDE SEQUENCE</scope>
    <source>
        <strain evidence="2">PB745_02</strain>
        <tissue evidence="2">Gill</tissue>
    </source>
</reference>
<evidence type="ECO:0000313" key="2">
    <source>
        <dbReference type="EMBL" id="KAK4293430.1"/>
    </source>
</evidence>
<dbReference type="EMBL" id="JAWZYT010004549">
    <property type="protein sequence ID" value="KAK4293430.1"/>
    <property type="molecule type" value="Genomic_DNA"/>
</dbReference>
<name>A0AAE1NNN3_9EUCA</name>
<keyword evidence="1" id="KW-0175">Coiled coil</keyword>
<feature type="coiled-coil region" evidence="1">
    <location>
        <begin position="2"/>
        <end position="33"/>
    </location>
</feature>
<keyword evidence="3" id="KW-1185">Reference proteome</keyword>